<protein>
    <recommendedName>
        <fullName evidence="5">aralkylamine N-acetyltransferase</fullName>
        <ecNumber evidence="5">2.3.1.87</ecNumber>
    </recommendedName>
</protein>
<evidence type="ECO:0000256" key="10">
    <source>
        <dbReference type="ARBA" id="ARBA00051823"/>
    </source>
</evidence>
<comment type="catalytic activity">
    <reaction evidence="8">
        <text>serotonin + (5Z,8Z,11Z,14Z)-eicosatetraenoyl-CoA = N-[(5Z,8Z,11Z,14Z)-eicosatetraenoyl]-serotonin + CoA + H(+)</text>
        <dbReference type="Rhea" id="RHEA:51396"/>
        <dbReference type="ChEBI" id="CHEBI:15378"/>
        <dbReference type="ChEBI" id="CHEBI:57287"/>
        <dbReference type="ChEBI" id="CHEBI:57368"/>
        <dbReference type="ChEBI" id="CHEBI:132255"/>
        <dbReference type="ChEBI" id="CHEBI:350546"/>
    </reaction>
    <physiologicalReaction direction="left-to-right" evidence="8">
        <dbReference type="Rhea" id="RHEA:51397"/>
    </physiologicalReaction>
</comment>
<reference evidence="14" key="1">
    <citation type="journal article" date="2014" name="PLoS ONE">
        <title>Transcriptome-Based Identification of ABC Transporters in the Western Tarnished Plant Bug Lygus hesperus.</title>
        <authorList>
            <person name="Hull J.J."/>
            <person name="Chaney K."/>
            <person name="Geib S.M."/>
            <person name="Fabrick J.A."/>
            <person name="Brent C.S."/>
            <person name="Walsh D."/>
            <person name="Lavine L.C."/>
        </authorList>
    </citation>
    <scope>NUCLEOTIDE SEQUENCE</scope>
</reference>
<name>A0A0A9ZC44_LYGHE</name>
<dbReference type="EC" id="2.3.1.87" evidence="5"/>
<comment type="catalytic activity">
    <reaction evidence="9">
        <text>dopamine + acetyl-CoA = N-acetyldopamine + CoA + H(+)</text>
        <dbReference type="Rhea" id="RHEA:51388"/>
        <dbReference type="ChEBI" id="CHEBI:15378"/>
        <dbReference type="ChEBI" id="CHEBI:57287"/>
        <dbReference type="ChEBI" id="CHEBI:57288"/>
        <dbReference type="ChEBI" id="CHEBI:59905"/>
        <dbReference type="ChEBI" id="CHEBI:125678"/>
    </reaction>
    <physiologicalReaction direction="left-to-right" evidence="9">
        <dbReference type="Rhea" id="RHEA:51389"/>
    </physiologicalReaction>
</comment>
<evidence type="ECO:0000256" key="4">
    <source>
        <dbReference type="ARBA" id="ARBA00038182"/>
    </source>
</evidence>
<evidence type="ECO:0000256" key="7">
    <source>
        <dbReference type="ARBA" id="ARBA00050849"/>
    </source>
</evidence>
<evidence type="ECO:0000256" key="5">
    <source>
        <dbReference type="ARBA" id="ARBA00039114"/>
    </source>
</evidence>
<comment type="similarity">
    <text evidence="4">Belongs to the acetyltransferase family. AANAT subfamily.</text>
</comment>
<comment type="catalytic activity">
    <reaction evidence="13">
        <text>serotonin + acetyl-CoA = N-acetylserotonin + CoA + H(+)</text>
        <dbReference type="Rhea" id="RHEA:25217"/>
        <dbReference type="ChEBI" id="CHEBI:15378"/>
        <dbReference type="ChEBI" id="CHEBI:17697"/>
        <dbReference type="ChEBI" id="CHEBI:57287"/>
        <dbReference type="ChEBI" id="CHEBI:57288"/>
        <dbReference type="ChEBI" id="CHEBI:350546"/>
        <dbReference type="EC" id="2.3.1.87"/>
    </reaction>
    <physiologicalReaction direction="left-to-right" evidence="13">
        <dbReference type="Rhea" id="RHEA:25218"/>
    </physiologicalReaction>
</comment>
<dbReference type="PANTHER" id="PTHR20905:SF1">
    <property type="entry name" value="AT07410P-RELATED"/>
    <property type="match status" value="1"/>
</dbReference>
<keyword evidence="2" id="KW-0012">Acyltransferase</keyword>
<sequence length="263" mass="29418">SASWIASQTIITMEAVATQLHQNINGINRYNNGPRSVIKTKMEEKKGYRIVPMAVKDTERVINFLRTYFFHDEPLNIAVGLLDEPGAVCDELEDYCRGSIPDGVSLMALSPSDELLGVSICGVMKREDGETKDEALEECNNKKFERILRLLTQVGIESDVFSQFPEVDRILEIRVVSVSVKARGQGIAKTFFYDGAKAMAKEKGIPLIKVDCTSHFSGIIAKNLGYECIYQLDYADFKDPEGKPYLEPPSPHRTCKTCVLRVD</sequence>
<accession>A0A0A9ZC44</accession>
<dbReference type="Gene3D" id="3.40.630.30">
    <property type="match status" value="1"/>
</dbReference>
<evidence type="ECO:0000256" key="13">
    <source>
        <dbReference type="ARBA" id="ARBA00052491"/>
    </source>
</evidence>
<reference evidence="14" key="2">
    <citation type="submission" date="2014-07" db="EMBL/GenBank/DDBJ databases">
        <authorList>
            <person name="Hull J."/>
        </authorList>
    </citation>
    <scope>NUCLEOTIDE SEQUENCE</scope>
</reference>
<evidence type="ECO:0000256" key="3">
    <source>
        <dbReference type="ARBA" id="ARBA00037926"/>
    </source>
</evidence>
<comment type="catalytic activity">
    <reaction evidence="12">
        <text>dopamine + hexadecanoyl-CoA = N-hexadecanoyl-dopamine + CoA + H(+)</text>
        <dbReference type="Rhea" id="RHEA:51376"/>
        <dbReference type="ChEBI" id="CHEBI:15378"/>
        <dbReference type="ChEBI" id="CHEBI:57287"/>
        <dbReference type="ChEBI" id="CHEBI:57379"/>
        <dbReference type="ChEBI" id="CHEBI:59905"/>
        <dbReference type="ChEBI" id="CHEBI:134058"/>
    </reaction>
    <physiologicalReaction direction="left-to-right" evidence="12">
        <dbReference type="Rhea" id="RHEA:51377"/>
    </physiologicalReaction>
</comment>
<evidence type="ECO:0000256" key="9">
    <source>
        <dbReference type="ARBA" id="ARBA00051711"/>
    </source>
</evidence>
<evidence type="ECO:0000256" key="2">
    <source>
        <dbReference type="ARBA" id="ARBA00023315"/>
    </source>
</evidence>
<dbReference type="SUPFAM" id="SSF55729">
    <property type="entry name" value="Acyl-CoA N-acyltransferases (Nat)"/>
    <property type="match status" value="1"/>
</dbReference>
<evidence type="ECO:0000256" key="1">
    <source>
        <dbReference type="ARBA" id="ARBA00022679"/>
    </source>
</evidence>
<dbReference type="FunFam" id="3.40.630.30:FF:000046">
    <property type="entry name" value="Dopamine N-acetyltransferase"/>
    <property type="match status" value="1"/>
</dbReference>
<dbReference type="AlphaFoldDB" id="A0A0A9ZC44"/>
<dbReference type="GO" id="GO:0004059">
    <property type="term" value="F:aralkylamine N-acetyltransferase activity"/>
    <property type="evidence" value="ECO:0007669"/>
    <property type="project" value="UniProtKB-EC"/>
</dbReference>
<dbReference type="PANTHER" id="PTHR20905">
    <property type="entry name" value="N-ACETYLTRANSFERASE-RELATED"/>
    <property type="match status" value="1"/>
</dbReference>
<evidence type="ECO:0000256" key="11">
    <source>
        <dbReference type="ARBA" id="ARBA00052178"/>
    </source>
</evidence>
<gene>
    <name evidence="14" type="primary">thiI_3</name>
    <name evidence="14" type="ORF">CM83_74098</name>
</gene>
<comment type="catalytic activity">
    <reaction evidence="7">
        <text>serotonin + octadecanoyl-CoA = N-octadecanoyl-serotonin + CoA + H(+)</text>
        <dbReference type="Rhea" id="RHEA:51400"/>
        <dbReference type="ChEBI" id="CHEBI:15378"/>
        <dbReference type="ChEBI" id="CHEBI:57287"/>
        <dbReference type="ChEBI" id="CHEBI:57394"/>
        <dbReference type="ChEBI" id="CHEBI:134065"/>
        <dbReference type="ChEBI" id="CHEBI:350546"/>
    </reaction>
    <physiologicalReaction direction="left-to-right" evidence="7">
        <dbReference type="Rhea" id="RHEA:51401"/>
    </physiologicalReaction>
</comment>
<evidence type="ECO:0000256" key="8">
    <source>
        <dbReference type="ARBA" id="ARBA00051284"/>
    </source>
</evidence>
<comment type="catalytic activity">
    <reaction evidence="6">
        <text>dopamine + (9Z)-octadecenoyl-CoA = N-(9Z-octadecanoyl)-dopamine + CoA + H(+)</text>
        <dbReference type="Rhea" id="RHEA:51380"/>
        <dbReference type="ChEBI" id="CHEBI:15378"/>
        <dbReference type="ChEBI" id="CHEBI:31883"/>
        <dbReference type="ChEBI" id="CHEBI:57287"/>
        <dbReference type="ChEBI" id="CHEBI:57387"/>
        <dbReference type="ChEBI" id="CHEBI:59905"/>
    </reaction>
    <physiologicalReaction direction="left-to-right" evidence="6">
        <dbReference type="Rhea" id="RHEA:51381"/>
    </physiologicalReaction>
</comment>
<comment type="catalytic activity">
    <reaction evidence="10">
        <text>serotonin + (9Z)-octadecenoyl-CoA = N-(9Z-octadecenoyl)-serotonin + CoA + H(+)</text>
        <dbReference type="Rhea" id="RHEA:51392"/>
        <dbReference type="ChEBI" id="CHEBI:15378"/>
        <dbReference type="ChEBI" id="CHEBI:57287"/>
        <dbReference type="ChEBI" id="CHEBI:57387"/>
        <dbReference type="ChEBI" id="CHEBI:134064"/>
        <dbReference type="ChEBI" id="CHEBI:350546"/>
    </reaction>
    <physiologicalReaction direction="left-to-right" evidence="10">
        <dbReference type="Rhea" id="RHEA:51393"/>
    </physiologicalReaction>
</comment>
<evidence type="ECO:0000256" key="12">
    <source>
        <dbReference type="ARBA" id="ARBA00052335"/>
    </source>
</evidence>
<evidence type="ECO:0000313" key="14">
    <source>
        <dbReference type="EMBL" id="JAG39380.1"/>
    </source>
</evidence>
<dbReference type="EMBL" id="GBHO01004224">
    <property type="protein sequence ID" value="JAG39380.1"/>
    <property type="molecule type" value="Transcribed_RNA"/>
</dbReference>
<comment type="pathway">
    <text evidence="3">Aromatic compound metabolism; melatonin biosynthesis; melatonin from serotonin: step 1/2.</text>
</comment>
<evidence type="ECO:0000256" key="6">
    <source>
        <dbReference type="ARBA" id="ARBA00050189"/>
    </source>
</evidence>
<dbReference type="InterPro" id="IPR016181">
    <property type="entry name" value="Acyl_CoA_acyltransferase"/>
</dbReference>
<feature type="non-terminal residue" evidence="14">
    <location>
        <position position="1"/>
    </location>
</feature>
<proteinExistence type="inferred from homology"/>
<comment type="catalytic activity">
    <reaction evidence="11">
        <text>serotonin + hexadecanoyl-CoA = N-hexadecanoyl-serotonin + CoA + H(+)</text>
        <dbReference type="Rhea" id="RHEA:51384"/>
        <dbReference type="ChEBI" id="CHEBI:15378"/>
        <dbReference type="ChEBI" id="CHEBI:57287"/>
        <dbReference type="ChEBI" id="CHEBI:57379"/>
        <dbReference type="ChEBI" id="CHEBI:134059"/>
        <dbReference type="ChEBI" id="CHEBI:350546"/>
    </reaction>
    <physiologicalReaction direction="left-to-right" evidence="11">
        <dbReference type="Rhea" id="RHEA:51385"/>
    </physiologicalReaction>
</comment>
<organism evidence="14">
    <name type="scientific">Lygus hesperus</name>
    <name type="common">Western plant bug</name>
    <dbReference type="NCBI Taxonomy" id="30085"/>
    <lineage>
        <taxon>Eukaryota</taxon>
        <taxon>Metazoa</taxon>
        <taxon>Ecdysozoa</taxon>
        <taxon>Arthropoda</taxon>
        <taxon>Hexapoda</taxon>
        <taxon>Insecta</taxon>
        <taxon>Pterygota</taxon>
        <taxon>Neoptera</taxon>
        <taxon>Paraneoptera</taxon>
        <taxon>Hemiptera</taxon>
        <taxon>Heteroptera</taxon>
        <taxon>Panheteroptera</taxon>
        <taxon>Cimicomorpha</taxon>
        <taxon>Miridae</taxon>
        <taxon>Mirini</taxon>
        <taxon>Lygus</taxon>
    </lineage>
</organism>
<keyword evidence="1 14" id="KW-0808">Transferase</keyword>